<gene>
    <name evidence="2" type="ORF">QBC42DRAFT_199258</name>
</gene>
<evidence type="ECO:0000313" key="2">
    <source>
        <dbReference type="EMBL" id="KAK4463417.1"/>
    </source>
</evidence>
<feature type="compositionally biased region" description="Low complexity" evidence="1">
    <location>
        <begin position="151"/>
        <end position="163"/>
    </location>
</feature>
<feature type="compositionally biased region" description="Polar residues" evidence="1">
    <location>
        <begin position="114"/>
        <end position="124"/>
    </location>
</feature>
<proteinExistence type="predicted"/>
<feature type="region of interest" description="Disordered" evidence="1">
    <location>
        <begin position="1"/>
        <end position="312"/>
    </location>
</feature>
<feature type="compositionally biased region" description="Acidic residues" evidence="1">
    <location>
        <begin position="183"/>
        <end position="203"/>
    </location>
</feature>
<reference evidence="2" key="1">
    <citation type="journal article" date="2023" name="Mol. Phylogenet. Evol.">
        <title>Genome-scale phylogeny and comparative genomics of the fungal order Sordariales.</title>
        <authorList>
            <person name="Hensen N."/>
            <person name="Bonometti L."/>
            <person name="Westerberg I."/>
            <person name="Brannstrom I.O."/>
            <person name="Guillou S."/>
            <person name="Cros-Aarteil S."/>
            <person name="Calhoun S."/>
            <person name="Haridas S."/>
            <person name="Kuo A."/>
            <person name="Mondo S."/>
            <person name="Pangilinan J."/>
            <person name="Riley R."/>
            <person name="LaButti K."/>
            <person name="Andreopoulos B."/>
            <person name="Lipzen A."/>
            <person name="Chen C."/>
            <person name="Yan M."/>
            <person name="Daum C."/>
            <person name="Ng V."/>
            <person name="Clum A."/>
            <person name="Steindorff A."/>
            <person name="Ohm R.A."/>
            <person name="Martin F."/>
            <person name="Silar P."/>
            <person name="Natvig D.O."/>
            <person name="Lalanne C."/>
            <person name="Gautier V."/>
            <person name="Ament-Velasquez S.L."/>
            <person name="Kruys A."/>
            <person name="Hutchinson M.I."/>
            <person name="Powell A.J."/>
            <person name="Barry K."/>
            <person name="Miller A.N."/>
            <person name="Grigoriev I.V."/>
            <person name="Debuchy R."/>
            <person name="Gladieux P."/>
            <person name="Hiltunen Thoren M."/>
            <person name="Johannesson H."/>
        </authorList>
    </citation>
    <scope>NUCLEOTIDE SEQUENCE</scope>
    <source>
        <strain evidence="2">PSN324</strain>
    </source>
</reference>
<feature type="compositionally biased region" description="Low complexity" evidence="1">
    <location>
        <begin position="22"/>
        <end position="39"/>
    </location>
</feature>
<feature type="compositionally biased region" description="Acidic residues" evidence="1">
    <location>
        <begin position="127"/>
        <end position="140"/>
    </location>
</feature>
<accession>A0AAV9HVA5</accession>
<protein>
    <submittedName>
        <fullName evidence="2">Uncharacterized protein</fullName>
    </submittedName>
</protein>
<feature type="compositionally biased region" description="Pro residues" evidence="1">
    <location>
        <begin position="268"/>
        <end position="278"/>
    </location>
</feature>
<sequence length="444" mass="47613">MGPPPATPAPTRFLLSKRPHTQQSQRQAPSQQSSAGPQQFHATPKFSTSTPRPSYSASATTPALAVKTRTPRLRTTQDIIDDDSSPLSEEERGDGLSALPEPILPEPIDFDSSCVPQSSLPVQQENHDEDGDEDEYDDFDPPPRPKRRRISITSLSSSPSLIRGQDIIPVTSPQLSNSNNNNDDIEIDPPEDDDDGEEEDEVDLIITSIHCSSPPPQHDPDTDLDIPPSPIPIKADPDPPPDSSPIQVRSRALPGAAKKEPVFHPAPKFKPGPHPPAGPQSAGFGSSEAIKLELPPDTPQRQRKKQKDKYLPSGLASEVRDWLVDAKELFNPDPAPGADGIPSSVQLRLSQVQHAAGGAGMVVVAAQRPGQEAGEVKAILAGEGTTSRGGGLDKEKPVPKQGAMVSIGMPAWDVDLGQRLGTWAVAYRWEVVKEDEAKAGNKEG</sequence>
<dbReference type="EMBL" id="MU864960">
    <property type="protein sequence ID" value="KAK4463417.1"/>
    <property type="molecule type" value="Genomic_DNA"/>
</dbReference>
<reference evidence="2" key="2">
    <citation type="submission" date="2023-06" db="EMBL/GenBank/DDBJ databases">
        <authorList>
            <consortium name="Lawrence Berkeley National Laboratory"/>
            <person name="Mondo S.J."/>
            <person name="Hensen N."/>
            <person name="Bonometti L."/>
            <person name="Westerberg I."/>
            <person name="Brannstrom I.O."/>
            <person name="Guillou S."/>
            <person name="Cros-Aarteil S."/>
            <person name="Calhoun S."/>
            <person name="Haridas S."/>
            <person name="Kuo A."/>
            <person name="Pangilinan J."/>
            <person name="Riley R."/>
            <person name="Labutti K."/>
            <person name="Andreopoulos B."/>
            <person name="Lipzen A."/>
            <person name="Chen C."/>
            <person name="Yanf M."/>
            <person name="Daum C."/>
            <person name="Ng V."/>
            <person name="Clum A."/>
            <person name="Steindorff A."/>
            <person name="Ohm R."/>
            <person name="Martin F."/>
            <person name="Silar P."/>
            <person name="Natvig D."/>
            <person name="Lalanne C."/>
            <person name="Gautier V."/>
            <person name="Ament-Velasquez S.L."/>
            <person name="Kruys A."/>
            <person name="Hutchinson M.I."/>
            <person name="Powell A.J."/>
            <person name="Barry K."/>
            <person name="Miller A.N."/>
            <person name="Grigoriev I.V."/>
            <person name="Debuchy R."/>
            <person name="Gladieux P."/>
            <person name="Thoren M.H."/>
            <person name="Johannesson H."/>
        </authorList>
    </citation>
    <scope>NUCLEOTIDE SEQUENCE</scope>
    <source>
        <strain evidence="2">PSN324</strain>
    </source>
</reference>
<name>A0AAV9HVA5_9PEZI</name>
<feature type="compositionally biased region" description="Polar residues" evidence="1">
    <location>
        <begin position="45"/>
        <end position="61"/>
    </location>
</feature>
<organism evidence="2 3">
    <name type="scientific">Cladorrhinum samala</name>
    <dbReference type="NCBI Taxonomy" id="585594"/>
    <lineage>
        <taxon>Eukaryota</taxon>
        <taxon>Fungi</taxon>
        <taxon>Dikarya</taxon>
        <taxon>Ascomycota</taxon>
        <taxon>Pezizomycotina</taxon>
        <taxon>Sordariomycetes</taxon>
        <taxon>Sordariomycetidae</taxon>
        <taxon>Sordariales</taxon>
        <taxon>Podosporaceae</taxon>
        <taxon>Cladorrhinum</taxon>
    </lineage>
</organism>
<dbReference type="Proteomes" id="UP001321749">
    <property type="component" value="Unassembled WGS sequence"/>
</dbReference>
<dbReference type="AlphaFoldDB" id="A0AAV9HVA5"/>
<keyword evidence="3" id="KW-1185">Reference proteome</keyword>
<comment type="caution">
    <text evidence="2">The sequence shown here is derived from an EMBL/GenBank/DDBJ whole genome shotgun (WGS) entry which is preliminary data.</text>
</comment>
<evidence type="ECO:0000313" key="3">
    <source>
        <dbReference type="Proteomes" id="UP001321749"/>
    </source>
</evidence>
<evidence type="ECO:0000256" key="1">
    <source>
        <dbReference type="SAM" id="MobiDB-lite"/>
    </source>
</evidence>